<gene>
    <name evidence="1" type="ORF">E9531_17070</name>
</gene>
<sequence>MTRDLERIDICIRFNGQRYITSQRQGLRATSIHSAHIAAVRLGCKLFGDRFEHAQPWLDLDPGADRQQWSLQALPVHPYKKPKPQHSK</sequence>
<evidence type="ECO:0000313" key="1">
    <source>
        <dbReference type="EMBL" id="THT95549.1"/>
    </source>
</evidence>
<evidence type="ECO:0000313" key="2">
    <source>
        <dbReference type="Proteomes" id="UP000308917"/>
    </source>
</evidence>
<dbReference type="OrthoDB" id="1049256at2"/>
<organism evidence="1 2">
    <name type="scientific">Lampropedia puyangensis</name>
    <dbReference type="NCBI Taxonomy" id="1330072"/>
    <lineage>
        <taxon>Bacteria</taxon>
        <taxon>Pseudomonadati</taxon>
        <taxon>Pseudomonadota</taxon>
        <taxon>Betaproteobacteria</taxon>
        <taxon>Burkholderiales</taxon>
        <taxon>Comamonadaceae</taxon>
        <taxon>Lampropedia</taxon>
    </lineage>
</organism>
<accession>A0A4S8ELL6</accession>
<dbReference type="EMBL" id="STFG01000041">
    <property type="protein sequence ID" value="THT95549.1"/>
    <property type="molecule type" value="Genomic_DNA"/>
</dbReference>
<keyword evidence="2" id="KW-1185">Reference proteome</keyword>
<dbReference type="AlphaFoldDB" id="A0A4S8ELL6"/>
<comment type="caution">
    <text evidence="1">The sequence shown here is derived from an EMBL/GenBank/DDBJ whole genome shotgun (WGS) entry which is preliminary data.</text>
</comment>
<dbReference type="Proteomes" id="UP000308917">
    <property type="component" value="Unassembled WGS sequence"/>
</dbReference>
<reference evidence="1 2" key="1">
    <citation type="journal article" date="2015" name="Antonie Van Leeuwenhoek">
        <title>Lampropedia puyangensis sp. nov., isolated from symptomatic bark of Populus ? euramericana canker and emended description of Lampropedia hyalina (Ehrenberg 1832) Lee et al. 2004.</title>
        <authorList>
            <person name="Li Y."/>
            <person name="Wang T."/>
            <person name="Piao C.G."/>
            <person name="Wang L.F."/>
            <person name="Tian G.Z."/>
            <person name="Zhu T.H."/>
            <person name="Guo M.W."/>
        </authorList>
    </citation>
    <scope>NUCLEOTIDE SEQUENCE [LARGE SCALE GENOMIC DNA]</scope>
    <source>
        <strain evidence="1 2">2-bin</strain>
    </source>
</reference>
<proteinExistence type="predicted"/>
<protein>
    <submittedName>
        <fullName evidence="1">Uncharacterized protein</fullName>
    </submittedName>
</protein>
<name>A0A4S8ELL6_9BURK</name>
<dbReference type="RefSeq" id="WP_136574983.1">
    <property type="nucleotide sequence ID" value="NZ_STFG01000041.1"/>
</dbReference>